<name>A0AAD6ZNJ9_9AGAR</name>
<reference evidence="2" key="1">
    <citation type="submission" date="2023-03" db="EMBL/GenBank/DDBJ databases">
        <title>Massive genome expansion in bonnet fungi (Mycena s.s.) driven by repeated elements and novel gene families across ecological guilds.</title>
        <authorList>
            <consortium name="Lawrence Berkeley National Laboratory"/>
            <person name="Harder C.B."/>
            <person name="Miyauchi S."/>
            <person name="Viragh M."/>
            <person name="Kuo A."/>
            <person name="Thoen E."/>
            <person name="Andreopoulos B."/>
            <person name="Lu D."/>
            <person name="Skrede I."/>
            <person name="Drula E."/>
            <person name="Henrissat B."/>
            <person name="Morin E."/>
            <person name="Kohler A."/>
            <person name="Barry K."/>
            <person name="LaButti K."/>
            <person name="Morin E."/>
            <person name="Salamov A."/>
            <person name="Lipzen A."/>
            <person name="Mereny Z."/>
            <person name="Hegedus B."/>
            <person name="Baldrian P."/>
            <person name="Stursova M."/>
            <person name="Weitz H."/>
            <person name="Taylor A."/>
            <person name="Grigoriev I.V."/>
            <person name="Nagy L.G."/>
            <person name="Martin F."/>
            <person name="Kauserud H."/>
        </authorList>
    </citation>
    <scope>NUCLEOTIDE SEQUENCE</scope>
    <source>
        <strain evidence="2">CBHHK002</strain>
    </source>
</reference>
<accession>A0AAD6ZNJ9</accession>
<keyword evidence="1" id="KW-1133">Transmembrane helix</keyword>
<dbReference type="EMBL" id="JARIHO010000037">
    <property type="protein sequence ID" value="KAJ7330487.1"/>
    <property type="molecule type" value="Genomic_DNA"/>
</dbReference>
<evidence type="ECO:0000313" key="3">
    <source>
        <dbReference type="Proteomes" id="UP001218218"/>
    </source>
</evidence>
<organism evidence="2 3">
    <name type="scientific">Mycena albidolilacea</name>
    <dbReference type="NCBI Taxonomy" id="1033008"/>
    <lineage>
        <taxon>Eukaryota</taxon>
        <taxon>Fungi</taxon>
        <taxon>Dikarya</taxon>
        <taxon>Basidiomycota</taxon>
        <taxon>Agaricomycotina</taxon>
        <taxon>Agaricomycetes</taxon>
        <taxon>Agaricomycetidae</taxon>
        <taxon>Agaricales</taxon>
        <taxon>Marasmiineae</taxon>
        <taxon>Mycenaceae</taxon>
        <taxon>Mycena</taxon>
    </lineage>
</organism>
<comment type="caution">
    <text evidence="2">The sequence shown here is derived from an EMBL/GenBank/DDBJ whole genome shotgun (WGS) entry which is preliminary data.</text>
</comment>
<sequence length="111" mass="11778">MAPTNIMVAGSTPGQGVGEWVGNLLWWGGLFAGIAALCIALVWAAQEERVALPSGRLRDPQLSAVGRNEEGVLVPQEDGTVPGEKALREWGSRIGTRGYQFTPTGGDYSPR</sequence>
<keyword evidence="1" id="KW-0472">Membrane</keyword>
<proteinExistence type="predicted"/>
<dbReference type="Proteomes" id="UP001218218">
    <property type="component" value="Unassembled WGS sequence"/>
</dbReference>
<gene>
    <name evidence="2" type="ORF">DFH08DRAFT_815390</name>
</gene>
<evidence type="ECO:0000256" key="1">
    <source>
        <dbReference type="SAM" id="Phobius"/>
    </source>
</evidence>
<feature type="transmembrane region" description="Helical" evidence="1">
    <location>
        <begin position="24"/>
        <end position="45"/>
    </location>
</feature>
<keyword evidence="1" id="KW-0812">Transmembrane</keyword>
<protein>
    <submittedName>
        <fullName evidence="2">Uncharacterized protein</fullName>
    </submittedName>
</protein>
<keyword evidence="3" id="KW-1185">Reference proteome</keyword>
<evidence type="ECO:0000313" key="2">
    <source>
        <dbReference type="EMBL" id="KAJ7330487.1"/>
    </source>
</evidence>
<dbReference type="AlphaFoldDB" id="A0AAD6ZNJ9"/>